<feature type="compositionally biased region" description="Basic and acidic residues" evidence="1">
    <location>
        <begin position="1"/>
        <end position="23"/>
    </location>
</feature>
<dbReference type="EMBL" id="CAJSLV010000045">
    <property type="protein sequence ID" value="CAG6392500.1"/>
    <property type="molecule type" value="Genomic_DNA"/>
</dbReference>
<protein>
    <submittedName>
        <fullName evidence="2">Uncharacterized protein</fullName>
    </submittedName>
</protein>
<sequence length="31" mass="3533">MNHRARGEGSQRCDQQRQHRPEALSDPSEGV</sequence>
<evidence type="ECO:0000313" key="2">
    <source>
        <dbReference type="EMBL" id="CAG6392500.1"/>
    </source>
</evidence>
<dbReference type="AlphaFoldDB" id="A0A9W4DM53"/>
<comment type="caution">
    <text evidence="2">The sequence shown here is derived from an EMBL/GenBank/DDBJ whole genome shotgun (WGS) entry which is preliminary data.</text>
</comment>
<accession>A0A9W4DM53</accession>
<name>A0A9W4DM53_9ACTN</name>
<gene>
    <name evidence="2" type="ORF">SCOCK_170058</name>
</gene>
<evidence type="ECO:0000313" key="3">
    <source>
        <dbReference type="Proteomes" id="UP001152519"/>
    </source>
</evidence>
<dbReference type="Proteomes" id="UP001152519">
    <property type="component" value="Unassembled WGS sequence"/>
</dbReference>
<proteinExistence type="predicted"/>
<evidence type="ECO:0000256" key="1">
    <source>
        <dbReference type="SAM" id="MobiDB-lite"/>
    </source>
</evidence>
<reference evidence="2" key="1">
    <citation type="submission" date="2021-05" db="EMBL/GenBank/DDBJ databases">
        <authorList>
            <person name="Arsene-Ploetze F."/>
        </authorList>
    </citation>
    <scope>NUCLEOTIDE SEQUENCE</scope>
    <source>
        <strain evidence="2">DSM 42138</strain>
    </source>
</reference>
<organism evidence="2 3">
    <name type="scientific">Actinacidiphila cocklensis</name>
    <dbReference type="NCBI Taxonomy" id="887465"/>
    <lineage>
        <taxon>Bacteria</taxon>
        <taxon>Bacillati</taxon>
        <taxon>Actinomycetota</taxon>
        <taxon>Actinomycetes</taxon>
        <taxon>Kitasatosporales</taxon>
        <taxon>Streptomycetaceae</taxon>
        <taxon>Actinacidiphila</taxon>
    </lineage>
</organism>
<feature type="region of interest" description="Disordered" evidence="1">
    <location>
        <begin position="1"/>
        <end position="31"/>
    </location>
</feature>
<keyword evidence="3" id="KW-1185">Reference proteome</keyword>